<evidence type="ECO:0000256" key="2">
    <source>
        <dbReference type="ARBA" id="ARBA00010790"/>
    </source>
</evidence>
<keyword evidence="7" id="KW-1185">Reference proteome</keyword>
<dbReference type="Pfam" id="PF00732">
    <property type="entry name" value="GMC_oxred_N"/>
    <property type="match status" value="1"/>
</dbReference>
<name>A0ABV3FKS3_9NOCA</name>
<evidence type="ECO:0000256" key="3">
    <source>
        <dbReference type="ARBA" id="ARBA00022630"/>
    </source>
</evidence>
<dbReference type="PANTHER" id="PTHR11552">
    <property type="entry name" value="GLUCOSE-METHANOL-CHOLINE GMC OXIDOREDUCTASE"/>
    <property type="match status" value="1"/>
</dbReference>
<feature type="domain" description="Glucose-methanol-choline oxidoreductase N-terminal" evidence="5">
    <location>
        <begin position="256"/>
        <end position="270"/>
    </location>
</feature>
<organism evidence="6 7">
    <name type="scientific">Nocardia aurea</name>
    <dbReference type="NCBI Taxonomy" id="2144174"/>
    <lineage>
        <taxon>Bacteria</taxon>
        <taxon>Bacillati</taxon>
        <taxon>Actinomycetota</taxon>
        <taxon>Actinomycetes</taxon>
        <taxon>Mycobacteriales</taxon>
        <taxon>Nocardiaceae</taxon>
        <taxon>Nocardia</taxon>
    </lineage>
</organism>
<accession>A0ABV3FKS3</accession>
<dbReference type="Proteomes" id="UP001551695">
    <property type="component" value="Unassembled WGS sequence"/>
</dbReference>
<dbReference type="SUPFAM" id="SSF51905">
    <property type="entry name" value="FAD/NAD(P)-binding domain"/>
    <property type="match status" value="1"/>
</dbReference>
<evidence type="ECO:0000256" key="1">
    <source>
        <dbReference type="ARBA" id="ARBA00001974"/>
    </source>
</evidence>
<dbReference type="PANTHER" id="PTHR11552:SF147">
    <property type="entry name" value="CHOLINE DEHYDROGENASE, MITOCHONDRIAL"/>
    <property type="match status" value="1"/>
</dbReference>
<comment type="caution">
    <text evidence="6">The sequence shown here is derived from an EMBL/GenBank/DDBJ whole genome shotgun (WGS) entry which is preliminary data.</text>
</comment>
<evidence type="ECO:0000256" key="4">
    <source>
        <dbReference type="ARBA" id="ARBA00022827"/>
    </source>
</evidence>
<comment type="cofactor">
    <cofactor evidence="1">
        <name>FAD</name>
        <dbReference type="ChEBI" id="CHEBI:57692"/>
    </cofactor>
</comment>
<evidence type="ECO:0000313" key="6">
    <source>
        <dbReference type="EMBL" id="MEV0706003.1"/>
    </source>
</evidence>
<evidence type="ECO:0000313" key="7">
    <source>
        <dbReference type="Proteomes" id="UP001551695"/>
    </source>
</evidence>
<reference evidence="6 7" key="1">
    <citation type="submission" date="2024-06" db="EMBL/GenBank/DDBJ databases">
        <title>The Natural Products Discovery Center: Release of the First 8490 Sequenced Strains for Exploring Actinobacteria Biosynthetic Diversity.</title>
        <authorList>
            <person name="Kalkreuter E."/>
            <person name="Kautsar S.A."/>
            <person name="Yang D."/>
            <person name="Bader C.D."/>
            <person name="Teijaro C.N."/>
            <person name="Fluegel L."/>
            <person name="Davis C.M."/>
            <person name="Simpson J.R."/>
            <person name="Lauterbach L."/>
            <person name="Steele A.D."/>
            <person name="Gui C."/>
            <person name="Meng S."/>
            <person name="Li G."/>
            <person name="Viehrig K."/>
            <person name="Ye F."/>
            <person name="Su P."/>
            <person name="Kiefer A.F."/>
            <person name="Nichols A."/>
            <person name="Cepeda A.J."/>
            <person name="Yan W."/>
            <person name="Fan B."/>
            <person name="Jiang Y."/>
            <person name="Adhikari A."/>
            <person name="Zheng C.-J."/>
            <person name="Schuster L."/>
            <person name="Cowan T.M."/>
            <person name="Smanski M.J."/>
            <person name="Chevrette M.G."/>
            <person name="De Carvalho L.P.S."/>
            <person name="Shen B."/>
        </authorList>
    </citation>
    <scope>NUCLEOTIDE SEQUENCE [LARGE SCALE GENOMIC DNA]</scope>
    <source>
        <strain evidence="6 7">NPDC050403</strain>
    </source>
</reference>
<dbReference type="SUPFAM" id="SSF54373">
    <property type="entry name" value="FAD-linked reductases, C-terminal domain"/>
    <property type="match status" value="1"/>
</dbReference>
<comment type="similarity">
    <text evidence="2">Belongs to the GMC oxidoreductase family.</text>
</comment>
<dbReference type="InterPro" id="IPR036188">
    <property type="entry name" value="FAD/NAD-bd_sf"/>
</dbReference>
<evidence type="ECO:0000259" key="5">
    <source>
        <dbReference type="PROSITE" id="PS00624"/>
    </source>
</evidence>
<keyword evidence="3" id="KW-0285">Flavoprotein</keyword>
<dbReference type="InterPro" id="IPR012132">
    <property type="entry name" value="GMC_OxRdtase"/>
</dbReference>
<keyword evidence="4" id="KW-0274">FAD</keyword>
<dbReference type="Pfam" id="PF05199">
    <property type="entry name" value="GMC_oxred_C"/>
    <property type="match status" value="1"/>
</dbReference>
<dbReference type="PROSITE" id="PS00624">
    <property type="entry name" value="GMC_OXRED_2"/>
    <property type="match status" value="1"/>
</dbReference>
<gene>
    <name evidence="6" type="ORF">AB0I48_00380</name>
</gene>
<dbReference type="InterPro" id="IPR007867">
    <property type="entry name" value="GMC_OxRtase_C"/>
</dbReference>
<dbReference type="Gene3D" id="3.50.50.60">
    <property type="entry name" value="FAD/NAD(P)-binding domain"/>
    <property type="match status" value="1"/>
</dbReference>
<sequence>MPEQDCFDYVIVGAGSAGCVLADRLSARAEVSVLLLEAGGADDADEIHIPAAFSSLFKTKWDWNYQTTEQKHMDGRTAFWPRMKALGGCSSMNAMIYIRGNRADYDGWRDRHGATGWGYDDVLPYFRRSESNTRFDDDFHGAQGPLHVEDRRYTHELTDAWVQGAVASGLKPNDDFNGATQEGVGRYQVTCKNGRRWSTADGYLRPALDRPNLTVRTDCLVTKVLLRGTTATGVTYRRDGVEHTANAAREVILSGGAINSPQLLMLSGIGPAAHLREFGIEVAADLPGVGENLHDHPVVPMLWYTKGTSDLSDYVNPGRLVQWQVTGRGPLTSNVGEGGGFFTSRDDLAAPDIQIHIAPTGFYDNGFREPIAPMFTAGVTLVDVASRGRLRLRSADPAWKPEMDPGYFSDPIDMRATIAGARRVIEISQASAIGKYLDRPFMPNRIAGVTDDDLADHIRATAQTLYHPVSTCAMGSGEQSVVDTALRVNGFDGLRVVDASVMPAIPRGNTNAPTIMIAEKAADLILGRTALHRHPEEK</sequence>
<proteinExistence type="inferred from homology"/>
<dbReference type="EMBL" id="JBFAKC010000001">
    <property type="protein sequence ID" value="MEV0706003.1"/>
    <property type="molecule type" value="Genomic_DNA"/>
</dbReference>
<dbReference type="PIRSF" id="PIRSF000137">
    <property type="entry name" value="Alcohol_oxidase"/>
    <property type="match status" value="1"/>
</dbReference>
<dbReference type="RefSeq" id="WP_109523418.1">
    <property type="nucleotide sequence ID" value="NZ_JBFAKC010000001.1"/>
</dbReference>
<dbReference type="InterPro" id="IPR000172">
    <property type="entry name" value="GMC_OxRdtase_N"/>
</dbReference>
<dbReference type="Gene3D" id="3.30.560.10">
    <property type="entry name" value="Glucose Oxidase, domain 3"/>
    <property type="match status" value="1"/>
</dbReference>
<protein>
    <submittedName>
        <fullName evidence="6">GMC family oxidoreductase N-terminal domain-containing protein</fullName>
    </submittedName>
</protein>